<feature type="domain" description="G-protein coupled receptors family 1 profile" evidence="11">
    <location>
        <begin position="48"/>
        <end position="304"/>
    </location>
</feature>
<dbReference type="EnsemblMetazoa" id="G1860.1">
    <property type="protein sequence ID" value="G1860.1:cds"/>
    <property type="gene ID" value="G1860"/>
</dbReference>
<dbReference type="GO" id="GO:0004958">
    <property type="term" value="F:prostaglandin F receptor activity"/>
    <property type="evidence" value="ECO:0007669"/>
    <property type="project" value="TreeGrafter"/>
</dbReference>
<dbReference type="Gene3D" id="1.20.1070.10">
    <property type="entry name" value="Rhodopsin 7-helix transmembrane proteins"/>
    <property type="match status" value="1"/>
</dbReference>
<dbReference type="PRINTS" id="PR00237">
    <property type="entry name" value="GPCRRHODOPSN"/>
</dbReference>
<evidence type="ECO:0000313" key="13">
    <source>
        <dbReference type="Proteomes" id="UP000005408"/>
    </source>
</evidence>
<keyword evidence="7" id="KW-0675">Receptor</keyword>
<keyword evidence="6 10" id="KW-0472">Membrane</keyword>
<dbReference type="SMART" id="SM01381">
    <property type="entry name" value="7TM_GPCR_Srsx"/>
    <property type="match status" value="1"/>
</dbReference>
<evidence type="ECO:0000256" key="4">
    <source>
        <dbReference type="ARBA" id="ARBA00022989"/>
    </source>
</evidence>
<evidence type="ECO:0000256" key="9">
    <source>
        <dbReference type="ARBA" id="ARBA00023224"/>
    </source>
</evidence>
<dbReference type="CDD" id="cd14981">
    <property type="entry name" value="7tmA_Prostanoid_R"/>
    <property type="match status" value="1"/>
</dbReference>
<comment type="subcellular location">
    <subcellularLocation>
        <location evidence="1">Cell membrane</location>
        <topology evidence="1">Multi-pass membrane protein</topology>
    </subcellularLocation>
</comment>
<evidence type="ECO:0000256" key="1">
    <source>
        <dbReference type="ARBA" id="ARBA00004651"/>
    </source>
</evidence>
<dbReference type="PANTHER" id="PTHR11866">
    <property type="entry name" value="G-PROTEIN COUPLED RECEPTOR FAMILY 1 MEMBER"/>
    <property type="match status" value="1"/>
</dbReference>
<proteinExistence type="predicted"/>
<dbReference type="GO" id="GO:0007189">
    <property type="term" value="P:adenylate cyclase-activating G protein-coupled receptor signaling pathway"/>
    <property type="evidence" value="ECO:0007669"/>
    <property type="project" value="TreeGrafter"/>
</dbReference>
<dbReference type="GeneID" id="105342767"/>
<dbReference type="InterPro" id="IPR000276">
    <property type="entry name" value="GPCR_Rhodpsn"/>
</dbReference>
<keyword evidence="5" id="KW-0297">G-protein coupled receptor</keyword>
<dbReference type="SUPFAM" id="SSF81321">
    <property type="entry name" value="Family A G protein-coupled receptor-like"/>
    <property type="match status" value="1"/>
</dbReference>
<evidence type="ECO:0000259" key="11">
    <source>
        <dbReference type="PROSITE" id="PS50262"/>
    </source>
</evidence>
<dbReference type="PANTHER" id="PTHR11866:SF4">
    <property type="entry name" value="PROSTAGLANDIN F2-ALPHA RECEPTOR"/>
    <property type="match status" value="1"/>
</dbReference>
<reference evidence="12" key="1">
    <citation type="submission" date="2022-08" db="UniProtKB">
        <authorList>
            <consortium name="EnsemblMetazoa"/>
        </authorList>
    </citation>
    <scope>IDENTIFICATION</scope>
    <source>
        <strain evidence="12">05x7-T-G4-1.051#20</strain>
    </source>
</reference>
<evidence type="ECO:0000256" key="8">
    <source>
        <dbReference type="ARBA" id="ARBA00023180"/>
    </source>
</evidence>
<keyword evidence="3 10" id="KW-0812">Transmembrane</keyword>
<dbReference type="InterPro" id="IPR008365">
    <property type="entry name" value="Prostanoid_rcpt"/>
</dbReference>
<feature type="transmembrane region" description="Helical" evidence="10">
    <location>
        <begin position="68"/>
        <end position="89"/>
    </location>
</feature>
<evidence type="ECO:0000256" key="10">
    <source>
        <dbReference type="SAM" id="Phobius"/>
    </source>
</evidence>
<keyword evidence="9" id="KW-0807">Transducer</keyword>
<dbReference type="PRINTS" id="PR01788">
    <property type="entry name" value="PROSTANOIDR"/>
</dbReference>
<dbReference type="InterPro" id="IPR017452">
    <property type="entry name" value="GPCR_Rhodpsn_7TM"/>
</dbReference>
<evidence type="ECO:0000256" key="2">
    <source>
        <dbReference type="ARBA" id="ARBA00022475"/>
    </source>
</evidence>
<dbReference type="KEGG" id="crg:105342767"/>
<protein>
    <recommendedName>
        <fullName evidence="11">G-protein coupled receptors family 1 profile domain-containing protein</fullName>
    </recommendedName>
</protein>
<evidence type="ECO:0000256" key="5">
    <source>
        <dbReference type="ARBA" id="ARBA00023040"/>
    </source>
</evidence>
<keyword evidence="4 10" id="KW-1133">Transmembrane helix</keyword>
<feature type="transmembrane region" description="Helical" evidence="10">
    <location>
        <begin position="151"/>
        <end position="172"/>
    </location>
</feature>
<feature type="transmembrane region" description="Helical" evidence="10">
    <location>
        <begin position="35"/>
        <end position="56"/>
    </location>
</feature>
<accession>A0A8W8JD64</accession>
<dbReference type="Pfam" id="PF00001">
    <property type="entry name" value="7tm_1"/>
    <property type="match status" value="1"/>
</dbReference>
<feature type="transmembrane region" description="Helical" evidence="10">
    <location>
        <begin position="109"/>
        <end position="130"/>
    </location>
</feature>
<dbReference type="EnsemblMetazoa" id="G1860.2">
    <property type="protein sequence ID" value="G1860.2:cds"/>
    <property type="gene ID" value="G1860"/>
</dbReference>
<feature type="transmembrane region" description="Helical" evidence="10">
    <location>
        <begin position="248"/>
        <end position="269"/>
    </location>
</feature>
<evidence type="ECO:0000256" key="7">
    <source>
        <dbReference type="ARBA" id="ARBA00023170"/>
    </source>
</evidence>
<evidence type="ECO:0000313" key="12">
    <source>
        <dbReference type="EnsemblMetazoa" id="G1860.1:cds"/>
    </source>
</evidence>
<name>A0A8W8JD64_MAGGI</name>
<dbReference type="AlphaFoldDB" id="A0A8W8JD64"/>
<keyword evidence="13" id="KW-1185">Reference proteome</keyword>
<evidence type="ECO:0000256" key="6">
    <source>
        <dbReference type="ARBA" id="ARBA00023136"/>
    </source>
</evidence>
<keyword evidence="8" id="KW-0325">Glycoprotein</keyword>
<dbReference type="Proteomes" id="UP000005408">
    <property type="component" value="Unassembled WGS sequence"/>
</dbReference>
<dbReference type="RefSeq" id="XP_011448108.2">
    <property type="nucleotide sequence ID" value="XM_011449806.4"/>
</dbReference>
<dbReference type="OrthoDB" id="5959154at2759"/>
<dbReference type="PROSITE" id="PS50262">
    <property type="entry name" value="G_PROTEIN_RECEP_F1_2"/>
    <property type="match status" value="1"/>
</dbReference>
<feature type="transmembrane region" description="Helical" evidence="10">
    <location>
        <begin position="201"/>
        <end position="227"/>
    </location>
</feature>
<evidence type="ECO:0000256" key="3">
    <source>
        <dbReference type="ARBA" id="ARBA00022692"/>
    </source>
</evidence>
<dbReference type="OMA" id="IHPFCGD"/>
<keyword evidence="2" id="KW-1003">Cell membrane</keyword>
<dbReference type="GO" id="GO:0007204">
    <property type="term" value="P:positive regulation of cytosolic calcium ion concentration"/>
    <property type="evidence" value="ECO:0007669"/>
    <property type="project" value="TreeGrafter"/>
</dbReference>
<organism evidence="12 13">
    <name type="scientific">Magallana gigas</name>
    <name type="common">Pacific oyster</name>
    <name type="synonym">Crassostrea gigas</name>
    <dbReference type="NCBI Taxonomy" id="29159"/>
    <lineage>
        <taxon>Eukaryota</taxon>
        <taxon>Metazoa</taxon>
        <taxon>Spiralia</taxon>
        <taxon>Lophotrochozoa</taxon>
        <taxon>Mollusca</taxon>
        <taxon>Bivalvia</taxon>
        <taxon>Autobranchia</taxon>
        <taxon>Pteriomorphia</taxon>
        <taxon>Ostreida</taxon>
        <taxon>Ostreoidea</taxon>
        <taxon>Ostreidae</taxon>
        <taxon>Magallana</taxon>
    </lineage>
</organism>
<sequence length="337" mass="38191">MFTTHQMNQTTDSLYIHNSSTTNSGSGVEKPAANIVPSILFMTFGTLGNGLVLFLLCRFSAEHKWRPFYRFVLALSINDLLGFTFATPFGIARYITNFNFDFPDSLCSYIAFIHMFGILNSACIVLSMSLDRFIAIVFPFKYSTSLKDRRANLLLLIGCVVSFLMSTIPLLAGRRSRRFYPGSWCFVDFKSDAWIDRGISLAYASTGFIIMCLVVVLNISVIVTLVRQHCLTGNERKQQTAFRKKRKHLIVLMFAVVVLAVVCNVPLLINVFARSLGILQGMESFEVFGLRMAYVNNVLNPWVYILLRKETVVFFQKFLRLQVCCKNRETSTDSTAL</sequence>
<dbReference type="GO" id="GO:0005886">
    <property type="term" value="C:plasma membrane"/>
    <property type="evidence" value="ECO:0007669"/>
    <property type="project" value="UniProtKB-SubCell"/>
</dbReference>